<keyword evidence="9" id="KW-1185">Reference proteome</keyword>
<dbReference type="PANTHER" id="PTHR14134:SF2">
    <property type="entry name" value="E3 UBIQUITIN-PROTEIN LIGASE RAD18"/>
    <property type="match status" value="1"/>
</dbReference>
<organism evidence="8 9">
    <name type="scientific">Paratrimastix pyriformis</name>
    <dbReference type="NCBI Taxonomy" id="342808"/>
    <lineage>
        <taxon>Eukaryota</taxon>
        <taxon>Metamonada</taxon>
        <taxon>Preaxostyla</taxon>
        <taxon>Paratrimastigidae</taxon>
        <taxon>Paratrimastix</taxon>
    </lineage>
</organism>
<evidence type="ECO:0000256" key="1">
    <source>
        <dbReference type="ARBA" id="ARBA00022723"/>
    </source>
</evidence>
<dbReference type="Gene3D" id="3.30.40.10">
    <property type="entry name" value="Zinc/RING finger domain, C3HC4 (zinc finger)"/>
    <property type="match status" value="1"/>
</dbReference>
<evidence type="ECO:0000256" key="5">
    <source>
        <dbReference type="SAM" id="MobiDB-lite"/>
    </source>
</evidence>
<dbReference type="SMART" id="SM00184">
    <property type="entry name" value="RING"/>
    <property type="match status" value="1"/>
</dbReference>
<feature type="compositionally biased region" description="Low complexity" evidence="5">
    <location>
        <begin position="352"/>
        <end position="372"/>
    </location>
</feature>
<dbReference type="PROSITE" id="PS00518">
    <property type="entry name" value="ZF_RING_1"/>
    <property type="match status" value="1"/>
</dbReference>
<accession>A0ABQ8UR93</accession>
<dbReference type="Pfam" id="PF13639">
    <property type="entry name" value="zf-RING_2"/>
    <property type="match status" value="1"/>
</dbReference>
<evidence type="ECO:0000313" key="9">
    <source>
        <dbReference type="Proteomes" id="UP001141327"/>
    </source>
</evidence>
<dbReference type="PROSITE" id="PS50800">
    <property type="entry name" value="SAP"/>
    <property type="match status" value="1"/>
</dbReference>
<gene>
    <name evidence="8" type="ORF">PAPYR_3622</name>
</gene>
<sequence>MASEARTGDLTRDFSAFDNEIRCSICKEYFEHCVQLDCHHIFCGVCVRKAFVYNRSCPVCRQPQNGELIALPHLDKLAQLWVPLCFGRRSARQHGSASPRGVVNDDFTGDLGEEEALPEPTGPRGGALACDCRRVAAPAGLPGGILAPTAPPTAPVVVLPDSPPPAQPVGGGAKYAPMASYVYKLLSTAQLRELCAANGLSTRGDRKDLIRRHKELTIAFNSQLSDPHPRTHHPANLRPPANFRPRLLLRTPASGPSCPAPLISSARQVARRIAAAEEARAAAAFISGGATTATPGLAPAAAPPSPPTSPSTACPPAPQPDGVATHSAPSGPLPERSRGEGGGGDGAVHLHAPAAEGLVAAAGETVAEAGPARAHDRHVRRT</sequence>
<feature type="compositionally biased region" description="Acidic residues" evidence="5">
    <location>
        <begin position="107"/>
        <end position="117"/>
    </location>
</feature>
<name>A0ABQ8UR93_9EUKA</name>
<evidence type="ECO:0000256" key="2">
    <source>
        <dbReference type="ARBA" id="ARBA00022771"/>
    </source>
</evidence>
<evidence type="ECO:0000256" key="4">
    <source>
        <dbReference type="PROSITE-ProRule" id="PRU00175"/>
    </source>
</evidence>
<evidence type="ECO:0008006" key="10">
    <source>
        <dbReference type="Google" id="ProtNLM"/>
    </source>
</evidence>
<feature type="domain" description="SAP" evidence="7">
    <location>
        <begin position="183"/>
        <end position="217"/>
    </location>
</feature>
<dbReference type="InterPro" id="IPR017907">
    <property type="entry name" value="Znf_RING_CS"/>
</dbReference>
<comment type="caution">
    <text evidence="8">The sequence shown here is derived from an EMBL/GenBank/DDBJ whole genome shotgun (WGS) entry which is preliminary data.</text>
</comment>
<dbReference type="InterPro" id="IPR013083">
    <property type="entry name" value="Znf_RING/FYVE/PHD"/>
</dbReference>
<dbReference type="SUPFAM" id="SSF57850">
    <property type="entry name" value="RING/U-box"/>
    <property type="match status" value="1"/>
</dbReference>
<keyword evidence="3" id="KW-0862">Zinc</keyword>
<feature type="region of interest" description="Disordered" evidence="5">
    <location>
        <begin position="92"/>
        <end position="124"/>
    </location>
</feature>
<protein>
    <recommendedName>
        <fullName evidence="10">RING-type E3 ubiquitin transferase</fullName>
    </recommendedName>
</protein>
<feature type="domain" description="RING-type" evidence="6">
    <location>
        <begin position="23"/>
        <end position="61"/>
    </location>
</feature>
<dbReference type="Pfam" id="PF02037">
    <property type="entry name" value="SAP"/>
    <property type="match status" value="1"/>
</dbReference>
<dbReference type="InterPro" id="IPR039577">
    <property type="entry name" value="Rad18"/>
</dbReference>
<keyword evidence="2 4" id="KW-0863">Zinc-finger</keyword>
<evidence type="ECO:0000259" key="7">
    <source>
        <dbReference type="PROSITE" id="PS50800"/>
    </source>
</evidence>
<dbReference type="PANTHER" id="PTHR14134">
    <property type="entry name" value="E3 UBIQUITIN-PROTEIN LIGASE RAD18"/>
    <property type="match status" value="1"/>
</dbReference>
<proteinExistence type="predicted"/>
<dbReference type="Proteomes" id="UP001141327">
    <property type="component" value="Unassembled WGS sequence"/>
</dbReference>
<dbReference type="EMBL" id="JAPMOS010000014">
    <property type="protein sequence ID" value="KAJ4460232.1"/>
    <property type="molecule type" value="Genomic_DNA"/>
</dbReference>
<dbReference type="InterPro" id="IPR001841">
    <property type="entry name" value="Znf_RING"/>
</dbReference>
<dbReference type="PROSITE" id="PS50089">
    <property type="entry name" value="ZF_RING_2"/>
    <property type="match status" value="1"/>
</dbReference>
<dbReference type="SMART" id="SM00513">
    <property type="entry name" value="SAP"/>
    <property type="match status" value="1"/>
</dbReference>
<keyword evidence="1" id="KW-0479">Metal-binding</keyword>
<evidence type="ECO:0000259" key="6">
    <source>
        <dbReference type="PROSITE" id="PS50089"/>
    </source>
</evidence>
<feature type="compositionally biased region" description="Pro residues" evidence="5">
    <location>
        <begin position="301"/>
        <end position="319"/>
    </location>
</feature>
<reference evidence="8" key="1">
    <citation type="journal article" date="2022" name="bioRxiv">
        <title>Genomics of Preaxostyla Flagellates Illuminates Evolutionary Transitions and the Path Towards Mitochondrial Loss.</title>
        <authorList>
            <person name="Novak L.V.F."/>
            <person name="Treitli S.C."/>
            <person name="Pyrih J."/>
            <person name="Halakuc P."/>
            <person name="Pipaliya S.V."/>
            <person name="Vacek V."/>
            <person name="Brzon O."/>
            <person name="Soukal P."/>
            <person name="Eme L."/>
            <person name="Dacks J.B."/>
            <person name="Karnkowska A."/>
            <person name="Elias M."/>
            <person name="Hampl V."/>
        </authorList>
    </citation>
    <scope>NUCLEOTIDE SEQUENCE</scope>
    <source>
        <strain evidence="8">RCP-MX</strain>
    </source>
</reference>
<evidence type="ECO:0000256" key="3">
    <source>
        <dbReference type="ARBA" id="ARBA00022833"/>
    </source>
</evidence>
<dbReference type="InterPro" id="IPR003034">
    <property type="entry name" value="SAP_dom"/>
</dbReference>
<feature type="region of interest" description="Disordered" evidence="5">
    <location>
        <begin position="295"/>
        <end position="382"/>
    </location>
</feature>
<evidence type="ECO:0000313" key="8">
    <source>
        <dbReference type="EMBL" id="KAJ4460232.1"/>
    </source>
</evidence>